<protein>
    <submittedName>
        <fullName evidence="1">Uncharacterized protein</fullName>
    </submittedName>
</protein>
<dbReference type="PATRIC" id="fig|1502293.3.peg.1366"/>
<reference evidence="1 2" key="1">
    <citation type="submission" date="2014-06" db="EMBL/GenBank/DDBJ databases">
        <authorList>
            <person name="Ngugi D.K."/>
            <person name="Blom J."/>
            <person name="Alam I."/>
            <person name="Rashid M."/>
            <person name="Ba Alawi W."/>
            <person name="Zhang G."/>
            <person name="Hikmawan T."/>
            <person name="Guan Y."/>
            <person name="Antunes A."/>
            <person name="Siam R."/>
            <person name="ElDorry H."/>
            <person name="Bajic V."/>
            <person name="Stingl U."/>
        </authorList>
    </citation>
    <scope>NUCLEOTIDE SEQUENCE [LARGE SCALE GENOMIC DNA]</scope>
    <source>
        <strain evidence="1">SCGC AAA799-N04</strain>
    </source>
</reference>
<evidence type="ECO:0000313" key="2">
    <source>
        <dbReference type="Proteomes" id="UP000028059"/>
    </source>
</evidence>
<comment type="caution">
    <text evidence="1">The sequence shown here is derived from an EMBL/GenBank/DDBJ whole genome shotgun (WGS) entry which is preliminary data.</text>
</comment>
<proteinExistence type="predicted"/>
<gene>
    <name evidence="1" type="ORF">AAA799N04_01476</name>
</gene>
<name>A0A081RLQ7_9ARCH</name>
<dbReference type="Proteomes" id="UP000028059">
    <property type="component" value="Unassembled WGS sequence"/>
</dbReference>
<sequence length="128" mass="14115">MKQYTVLLCIGVGVIATIGVVFGADFFKFSVTTQDYEIFVDPLLDEQGMFTMGRVTIQNIGAKPITNLHINFGDGDILDIQTLNVGQKIIVSPPPENSMEFVMISADNDIFVNKAYREMPKMVGMMGS</sequence>
<dbReference type="AlphaFoldDB" id="A0A081RLQ7"/>
<accession>A0A081RLQ7</accession>
<keyword evidence="2" id="KW-1185">Reference proteome</keyword>
<organism evidence="1 2">
    <name type="scientific">Marine Group I thaumarchaeote SCGC AAA799-N04</name>
    <dbReference type="NCBI Taxonomy" id="1502293"/>
    <lineage>
        <taxon>Archaea</taxon>
        <taxon>Nitrososphaerota</taxon>
        <taxon>Marine Group I</taxon>
    </lineage>
</organism>
<dbReference type="EMBL" id="JOKN01000032">
    <property type="protein sequence ID" value="KEQ56130.1"/>
    <property type="molecule type" value="Genomic_DNA"/>
</dbReference>
<evidence type="ECO:0000313" key="1">
    <source>
        <dbReference type="EMBL" id="KEQ56130.1"/>
    </source>
</evidence>